<sequence>MSNSIEEVLSNYLYNQELADVKFNVGKNKKVFYAHKMVLSIVSSFWEKQFYSENWESSDHLGVTEIDVPDIECETFAHFLEYAYKKEIQPKKGMVTKIYFVAQKYEMEELKQYCMKEFKRSLNETNYIAYYEFGKQIGVKEYTQYAKQFLENHSDRIIRNKECFKSLSIDTIKMILGLKKLMAKEIDIFQALVEWAKEKKATKCKDNKSVTVKTLLQDFLPNIRLDLMDFKDLKIVKETGLFPVQQLFNHSINLIQKNKIKICPLTRAGPQLEHLKVLLLAAARRGQTRLEHLQDTIKSNGIQYVTVIDINTTTPTFEFINQYDAVVLRGRNGSGMINPNILGDHLARFVKGGKGLVVIAINTLINADGYRIKGRIVDDEFIPLAIGERIQESSRNLGDVLIPEHPIMEDVKSFKTKEYAHLIGTQNINGGKLIAKWSNGYPLITEKNKKEGYGTVVCLNFHPMSTKITDDCGKAWLHGTDGNKIISNSVAYVGMRYYYN</sequence>
<dbReference type="SMART" id="SM00875">
    <property type="entry name" value="BACK"/>
    <property type="match status" value="1"/>
</dbReference>
<proteinExistence type="predicted"/>
<dbReference type="Gene3D" id="1.25.40.420">
    <property type="match status" value="1"/>
</dbReference>
<dbReference type="EMBL" id="JANTQA010000023">
    <property type="protein sequence ID" value="KAJ3444393.1"/>
    <property type="molecule type" value="Genomic_DNA"/>
</dbReference>
<dbReference type="InterPro" id="IPR000210">
    <property type="entry name" value="BTB/POZ_dom"/>
</dbReference>
<accession>A0AAV7ZVI1</accession>
<dbReference type="SUPFAM" id="SSF54695">
    <property type="entry name" value="POZ domain"/>
    <property type="match status" value="1"/>
</dbReference>
<feature type="domain" description="BTB" evidence="1">
    <location>
        <begin position="19"/>
        <end position="92"/>
    </location>
</feature>
<dbReference type="PANTHER" id="PTHR45774:SF3">
    <property type="entry name" value="BTB (POZ) DOMAIN-CONTAINING 2B-RELATED"/>
    <property type="match status" value="1"/>
</dbReference>
<organism evidence="2 3">
    <name type="scientific">Anaeramoeba flamelloides</name>
    <dbReference type="NCBI Taxonomy" id="1746091"/>
    <lineage>
        <taxon>Eukaryota</taxon>
        <taxon>Metamonada</taxon>
        <taxon>Anaeramoebidae</taxon>
        <taxon>Anaeramoeba</taxon>
    </lineage>
</organism>
<dbReference type="CDD" id="cd18186">
    <property type="entry name" value="BTB_POZ_ZBTB_KLHL-like"/>
    <property type="match status" value="1"/>
</dbReference>
<dbReference type="PROSITE" id="PS50097">
    <property type="entry name" value="BTB"/>
    <property type="match status" value="1"/>
</dbReference>
<dbReference type="InterPro" id="IPR029062">
    <property type="entry name" value="Class_I_gatase-like"/>
</dbReference>
<reference evidence="2" key="1">
    <citation type="submission" date="2022-08" db="EMBL/GenBank/DDBJ databases">
        <title>Novel sulphate-reducing endosymbionts in the free-living metamonad Anaeramoeba.</title>
        <authorList>
            <person name="Jerlstrom-Hultqvist J."/>
            <person name="Cepicka I."/>
            <person name="Gallot-Lavallee L."/>
            <person name="Salas-Leiva D."/>
            <person name="Curtis B.A."/>
            <person name="Zahonova K."/>
            <person name="Pipaliya S."/>
            <person name="Dacks J."/>
            <person name="Roger A.J."/>
        </authorList>
    </citation>
    <scope>NUCLEOTIDE SEQUENCE</scope>
    <source>
        <strain evidence="2">Busselton2</strain>
    </source>
</reference>
<dbReference type="InterPro" id="IPR011705">
    <property type="entry name" value="BACK"/>
</dbReference>
<dbReference type="Proteomes" id="UP001146793">
    <property type="component" value="Unassembled WGS sequence"/>
</dbReference>
<dbReference type="SUPFAM" id="SSF52317">
    <property type="entry name" value="Class I glutamine amidotransferase-like"/>
    <property type="match status" value="1"/>
</dbReference>
<dbReference type="SMART" id="SM00225">
    <property type="entry name" value="BTB"/>
    <property type="match status" value="1"/>
</dbReference>
<protein>
    <submittedName>
        <fullName evidence="2">Btb (Poz) domain-containing 2a-related</fullName>
    </submittedName>
</protein>
<evidence type="ECO:0000313" key="3">
    <source>
        <dbReference type="Proteomes" id="UP001146793"/>
    </source>
</evidence>
<dbReference type="Pfam" id="PF00651">
    <property type="entry name" value="BTB"/>
    <property type="match status" value="1"/>
</dbReference>
<evidence type="ECO:0000259" key="1">
    <source>
        <dbReference type="PROSITE" id="PS50097"/>
    </source>
</evidence>
<gene>
    <name evidence="2" type="ORF">M0812_10246</name>
</gene>
<dbReference type="AlphaFoldDB" id="A0AAV7ZVI1"/>
<dbReference type="PANTHER" id="PTHR45774">
    <property type="entry name" value="BTB/POZ DOMAIN-CONTAINING"/>
    <property type="match status" value="1"/>
</dbReference>
<name>A0AAV7ZVI1_9EUKA</name>
<dbReference type="Pfam" id="PF07707">
    <property type="entry name" value="BACK"/>
    <property type="match status" value="1"/>
</dbReference>
<evidence type="ECO:0000313" key="2">
    <source>
        <dbReference type="EMBL" id="KAJ3444393.1"/>
    </source>
</evidence>
<dbReference type="Gene3D" id="3.40.50.880">
    <property type="match status" value="1"/>
</dbReference>
<comment type="caution">
    <text evidence="2">The sequence shown here is derived from an EMBL/GenBank/DDBJ whole genome shotgun (WGS) entry which is preliminary data.</text>
</comment>
<dbReference type="Gene3D" id="3.30.710.10">
    <property type="entry name" value="Potassium Channel Kv1.1, Chain A"/>
    <property type="match status" value="1"/>
</dbReference>
<dbReference type="InterPro" id="IPR011333">
    <property type="entry name" value="SKP1/BTB/POZ_sf"/>
</dbReference>